<feature type="compositionally biased region" description="Basic and acidic residues" evidence="1">
    <location>
        <begin position="28"/>
        <end position="46"/>
    </location>
</feature>
<evidence type="ECO:0000313" key="3">
    <source>
        <dbReference type="Proteomes" id="UP001596383"/>
    </source>
</evidence>
<dbReference type="InterPro" id="IPR039065">
    <property type="entry name" value="AcoX-like"/>
</dbReference>
<dbReference type="PANTHER" id="PTHR40697:SF2">
    <property type="entry name" value="ATP-NAD KINASE-RELATED"/>
    <property type="match status" value="1"/>
</dbReference>
<protein>
    <submittedName>
        <fullName evidence="2">N-acetylglucosamine-1-phosphate uridyltransferase</fullName>
    </submittedName>
</protein>
<gene>
    <name evidence="2" type="ORF">ACFQE6_25940</name>
</gene>
<evidence type="ECO:0000313" key="2">
    <source>
        <dbReference type="EMBL" id="MFC6768318.1"/>
    </source>
</evidence>
<keyword evidence="3" id="KW-1185">Reference proteome</keyword>
<reference evidence="2 3" key="1">
    <citation type="journal article" date="2019" name="Int. J. Syst. Evol. Microbiol.">
        <title>The Global Catalogue of Microorganisms (GCM) 10K type strain sequencing project: providing services to taxonomists for standard genome sequencing and annotation.</title>
        <authorList>
            <consortium name="The Broad Institute Genomics Platform"/>
            <consortium name="The Broad Institute Genome Sequencing Center for Infectious Disease"/>
            <person name="Wu L."/>
            <person name="Ma J."/>
        </authorList>
    </citation>
    <scope>NUCLEOTIDE SEQUENCE [LARGE SCALE GENOMIC DNA]</scope>
    <source>
        <strain evidence="2 3">LMG 29247</strain>
    </source>
</reference>
<dbReference type="Proteomes" id="UP001596383">
    <property type="component" value="Unassembled WGS sequence"/>
</dbReference>
<evidence type="ECO:0000256" key="1">
    <source>
        <dbReference type="SAM" id="MobiDB-lite"/>
    </source>
</evidence>
<dbReference type="PANTHER" id="PTHR40697">
    <property type="entry name" value="ACETOIN CATABOLISM PROTEIN X"/>
    <property type="match status" value="1"/>
</dbReference>
<name>A0ABD5SYJ0_9EURY</name>
<feature type="region of interest" description="Disordered" evidence="1">
    <location>
        <begin position="15"/>
        <end position="46"/>
    </location>
</feature>
<dbReference type="EMBL" id="JBHSWV010000527">
    <property type="protein sequence ID" value="MFC6768318.1"/>
    <property type="molecule type" value="Genomic_DNA"/>
</dbReference>
<proteinExistence type="predicted"/>
<feature type="non-terminal residue" evidence="2">
    <location>
        <position position="46"/>
    </location>
</feature>
<sequence>MEAIGVVVNPIAGMGGRVGLKGTDGNVEEARRRGAEPRAPDRAREA</sequence>
<comment type="caution">
    <text evidence="2">The sequence shown here is derived from an EMBL/GenBank/DDBJ whole genome shotgun (WGS) entry which is preliminary data.</text>
</comment>
<accession>A0ABD5SYJ0</accession>
<dbReference type="AlphaFoldDB" id="A0ABD5SYJ0"/>
<organism evidence="2 3">
    <name type="scientific">Natrinema soli</name>
    <dbReference type="NCBI Taxonomy" id="1930624"/>
    <lineage>
        <taxon>Archaea</taxon>
        <taxon>Methanobacteriati</taxon>
        <taxon>Methanobacteriota</taxon>
        <taxon>Stenosarchaea group</taxon>
        <taxon>Halobacteria</taxon>
        <taxon>Halobacteriales</taxon>
        <taxon>Natrialbaceae</taxon>
        <taxon>Natrinema</taxon>
    </lineage>
</organism>